<proteinExistence type="predicted"/>
<accession>A0A2D0MXX8</accession>
<name>A0A2D0MXX8_FLAN2</name>
<keyword evidence="2" id="KW-1185">Reference proteome</keyword>
<gene>
    <name evidence="1" type="ORF">CRP01_40530</name>
</gene>
<dbReference type="AlphaFoldDB" id="A0A2D0MXX8"/>
<dbReference type="Proteomes" id="UP000223913">
    <property type="component" value="Unassembled WGS sequence"/>
</dbReference>
<dbReference type="EMBL" id="PDUD01000076">
    <property type="protein sequence ID" value="PHN00749.1"/>
    <property type="molecule type" value="Genomic_DNA"/>
</dbReference>
<reference evidence="1 2" key="1">
    <citation type="submission" date="2017-10" db="EMBL/GenBank/DDBJ databases">
        <title>The draft genome sequence of Lewinella nigricans NBRC 102662.</title>
        <authorList>
            <person name="Wang K."/>
        </authorList>
    </citation>
    <scope>NUCLEOTIDE SEQUENCE [LARGE SCALE GENOMIC DNA]</scope>
    <source>
        <strain evidence="1 2">NBRC 102662</strain>
    </source>
</reference>
<evidence type="ECO:0000313" key="2">
    <source>
        <dbReference type="Proteomes" id="UP000223913"/>
    </source>
</evidence>
<comment type="caution">
    <text evidence="1">The sequence shown here is derived from an EMBL/GenBank/DDBJ whole genome shotgun (WGS) entry which is preliminary data.</text>
</comment>
<evidence type="ECO:0000313" key="1">
    <source>
        <dbReference type="EMBL" id="PHN00749.1"/>
    </source>
</evidence>
<protein>
    <submittedName>
        <fullName evidence="1">Uncharacterized protein</fullName>
    </submittedName>
</protein>
<organism evidence="1 2">
    <name type="scientific">Flavilitoribacter nigricans (strain ATCC 23147 / DSM 23189 / NBRC 102662 / NCIMB 1420 / SS-2)</name>
    <name type="common">Lewinella nigricans</name>
    <dbReference type="NCBI Taxonomy" id="1122177"/>
    <lineage>
        <taxon>Bacteria</taxon>
        <taxon>Pseudomonadati</taxon>
        <taxon>Bacteroidota</taxon>
        <taxon>Saprospiria</taxon>
        <taxon>Saprospirales</taxon>
        <taxon>Lewinellaceae</taxon>
        <taxon>Flavilitoribacter</taxon>
    </lineage>
</organism>
<sequence length="72" mass="8720">MMNLFNIWVLNRTMFELIRCFFKKRLWSKSLFTYLHSCIGYRFLSAIMAVTKSCRAIKKKKINKPTRQKIII</sequence>